<dbReference type="AlphaFoldDB" id="A0A4Q2RH64"/>
<dbReference type="Gene3D" id="3.40.50.720">
    <property type="entry name" value="NAD(P)-binding Rossmann-like Domain"/>
    <property type="match status" value="1"/>
</dbReference>
<evidence type="ECO:0000313" key="4">
    <source>
        <dbReference type="Proteomes" id="UP000289411"/>
    </source>
</evidence>
<comment type="similarity">
    <text evidence="2">Belongs to the short-chain dehydrogenases/reductases (SDR) family.</text>
</comment>
<accession>A0A4Q2RH64</accession>
<comment type="caution">
    <text evidence="3">The sequence shown here is derived from an EMBL/GenBank/DDBJ whole genome shotgun (WGS) entry which is preliminary data.</text>
</comment>
<dbReference type="PANTHER" id="PTHR43157:SF31">
    <property type="entry name" value="PHOSPHATIDYLINOSITOL-GLYCAN BIOSYNTHESIS CLASS F PROTEIN"/>
    <property type="match status" value="1"/>
</dbReference>
<dbReference type="EMBL" id="QYBC01000005">
    <property type="protein sequence ID" value="RYB06042.1"/>
    <property type="molecule type" value="Genomic_DNA"/>
</dbReference>
<sequence length="316" mass="33272">MAERAWKIEDAPRLDGRLAIVTGASGGLGAETALGLARRGAAVVLAARNAVKAETALQRLRAAVPGADIRVGLLDLADLASVRRFAQSHLDVGQPVDVLVNNAGVMAYPTRRVTRDGFEEQFGTNYLGHFALTGLLLPALVRAQGGGRVVSLASLAHVQGRIALDDLQGEARYDGWTAYRQSKLAMLVFARELQRRADAAGWPLRSVAAHPGWAVTDIISNGPAEGRGGVKPALMNLAFSFLGQSAADGALPILYSATMEKAEPGGYYGPAGRGERTGSVGPSRVMPQARDAAVAAALWDASERLTGVRFGLEERV</sequence>
<evidence type="ECO:0000256" key="1">
    <source>
        <dbReference type="ARBA" id="ARBA00023002"/>
    </source>
</evidence>
<evidence type="ECO:0000313" key="3">
    <source>
        <dbReference type="EMBL" id="RYB06042.1"/>
    </source>
</evidence>
<reference evidence="3 4" key="2">
    <citation type="submission" date="2019-02" db="EMBL/GenBank/DDBJ databases">
        <title>'Lichenibacterium ramalinii' gen. nov. sp. nov., 'Lichenibacterium minor' gen. nov. sp. nov.</title>
        <authorList>
            <person name="Pankratov T."/>
        </authorList>
    </citation>
    <scope>NUCLEOTIDE SEQUENCE [LARGE SCALE GENOMIC DNA]</scope>
    <source>
        <strain evidence="3 4">RmlP001</strain>
    </source>
</reference>
<dbReference type="RefSeq" id="WP_129218552.1">
    <property type="nucleotide sequence ID" value="NZ_QYBC01000005.1"/>
</dbReference>
<name>A0A4Q2RH64_9HYPH</name>
<dbReference type="NCBIfam" id="NF004846">
    <property type="entry name" value="PRK06197.1"/>
    <property type="match status" value="1"/>
</dbReference>
<reference evidence="3 4" key="1">
    <citation type="submission" date="2018-09" db="EMBL/GenBank/DDBJ databases">
        <authorList>
            <person name="Grouzdev D.S."/>
            <person name="Krutkina M.S."/>
        </authorList>
    </citation>
    <scope>NUCLEOTIDE SEQUENCE [LARGE SCALE GENOMIC DNA]</scope>
    <source>
        <strain evidence="3 4">RmlP001</strain>
    </source>
</reference>
<dbReference type="PANTHER" id="PTHR43157">
    <property type="entry name" value="PHOSPHATIDYLINOSITOL-GLYCAN BIOSYNTHESIS CLASS F PROTEIN-RELATED"/>
    <property type="match status" value="1"/>
</dbReference>
<dbReference type="GO" id="GO:0016491">
    <property type="term" value="F:oxidoreductase activity"/>
    <property type="evidence" value="ECO:0007669"/>
    <property type="project" value="UniProtKB-KW"/>
</dbReference>
<dbReference type="Proteomes" id="UP000289411">
    <property type="component" value="Unassembled WGS sequence"/>
</dbReference>
<keyword evidence="4" id="KW-1185">Reference proteome</keyword>
<organism evidence="3 4">
    <name type="scientific">Lichenibacterium ramalinae</name>
    <dbReference type="NCBI Taxonomy" id="2316527"/>
    <lineage>
        <taxon>Bacteria</taxon>
        <taxon>Pseudomonadati</taxon>
        <taxon>Pseudomonadota</taxon>
        <taxon>Alphaproteobacteria</taxon>
        <taxon>Hyphomicrobiales</taxon>
        <taxon>Lichenihabitantaceae</taxon>
        <taxon>Lichenibacterium</taxon>
    </lineage>
</organism>
<dbReference type="SUPFAM" id="SSF51735">
    <property type="entry name" value="NAD(P)-binding Rossmann-fold domains"/>
    <property type="match status" value="1"/>
</dbReference>
<dbReference type="PRINTS" id="PR00080">
    <property type="entry name" value="SDRFAMILY"/>
</dbReference>
<dbReference type="InterPro" id="IPR002347">
    <property type="entry name" value="SDR_fam"/>
</dbReference>
<dbReference type="CDD" id="cd05327">
    <property type="entry name" value="retinol-DH_like_SDR_c_like"/>
    <property type="match status" value="1"/>
</dbReference>
<protein>
    <submittedName>
        <fullName evidence="3">SDR family NAD(P)-dependent oxidoreductase</fullName>
    </submittedName>
</protein>
<proteinExistence type="inferred from homology"/>
<gene>
    <name evidence="3" type="ORF">D3272_07565</name>
</gene>
<dbReference type="Pfam" id="PF00106">
    <property type="entry name" value="adh_short"/>
    <property type="match status" value="1"/>
</dbReference>
<evidence type="ECO:0000256" key="2">
    <source>
        <dbReference type="RuleBase" id="RU000363"/>
    </source>
</evidence>
<dbReference type="PRINTS" id="PR00081">
    <property type="entry name" value="GDHRDH"/>
</dbReference>
<dbReference type="InterPro" id="IPR036291">
    <property type="entry name" value="NAD(P)-bd_dom_sf"/>
</dbReference>
<keyword evidence="1" id="KW-0560">Oxidoreductase</keyword>
<dbReference type="OrthoDB" id="109589at2"/>
<dbReference type="NCBIfam" id="NF004513">
    <property type="entry name" value="PRK05854.1"/>
    <property type="match status" value="1"/>
</dbReference>